<dbReference type="HOGENOM" id="CLU_000022_72_0_1"/>
<evidence type="ECO:0000256" key="2">
    <source>
        <dbReference type="ARBA" id="ARBA00022598"/>
    </source>
</evidence>
<reference evidence="5" key="1">
    <citation type="journal article" date="2012" name="PLoS Genet.">
        <title>The genomes of the fungal plant pathogens Cladosporium fulvum and Dothistroma septosporum reveal adaptation to different hosts and lifestyles but also signatures of common ancestry.</title>
        <authorList>
            <person name="de Wit P.J.G.M."/>
            <person name="van der Burgt A."/>
            <person name="Oekmen B."/>
            <person name="Stergiopoulos I."/>
            <person name="Abd-Elsalam K.A."/>
            <person name="Aerts A.L."/>
            <person name="Bahkali A.H."/>
            <person name="Beenen H.G."/>
            <person name="Chettri P."/>
            <person name="Cox M.P."/>
            <person name="Datema E."/>
            <person name="de Vries R.P."/>
            <person name="Dhillon B."/>
            <person name="Ganley A.R."/>
            <person name="Griffiths S.A."/>
            <person name="Guo Y."/>
            <person name="Hamelin R.C."/>
            <person name="Henrissat B."/>
            <person name="Kabir M.S."/>
            <person name="Jashni M.K."/>
            <person name="Kema G."/>
            <person name="Klaubauf S."/>
            <person name="Lapidus A."/>
            <person name="Levasseur A."/>
            <person name="Lindquist E."/>
            <person name="Mehrabi R."/>
            <person name="Ohm R.A."/>
            <person name="Owen T.J."/>
            <person name="Salamov A."/>
            <person name="Schwelm A."/>
            <person name="Schijlen E."/>
            <person name="Sun H."/>
            <person name="van den Burg H.A."/>
            <person name="van Ham R.C.H.J."/>
            <person name="Zhang S."/>
            <person name="Goodwin S.B."/>
            <person name="Grigoriev I.V."/>
            <person name="Collemare J."/>
            <person name="Bradshaw R.E."/>
        </authorList>
    </citation>
    <scope>NUCLEOTIDE SEQUENCE [LARGE SCALE GENOMIC DNA]</scope>
    <source>
        <strain evidence="5">NZE10 / CBS 128990</strain>
    </source>
</reference>
<dbReference type="InterPro" id="IPR045851">
    <property type="entry name" value="AMP-bd_C_sf"/>
</dbReference>
<dbReference type="AlphaFoldDB" id="N1PGY7"/>
<organism evidence="4 5">
    <name type="scientific">Dothistroma septosporum (strain NZE10 / CBS 128990)</name>
    <name type="common">Red band needle blight fungus</name>
    <name type="synonym">Mycosphaerella pini</name>
    <dbReference type="NCBI Taxonomy" id="675120"/>
    <lineage>
        <taxon>Eukaryota</taxon>
        <taxon>Fungi</taxon>
        <taxon>Dikarya</taxon>
        <taxon>Ascomycota</taxon>
        <taxon>Pezizomycotina</taxon>
        <taxon>Dothideomycetes</taxon>
        <taxon>Dothideomycetidae</taxon>
        <taxon>Mycosphaerellales</taxon>
        <taxon>Mycosphaerellaceae</taxon>
        <taxon>Dothistroma</taxon>
    </lineage>
</organism>
<comment type="similarity">
    <text evidence="1">Belongs to the ATP-dependent AMP-binding enzyme family.</text>
</comment>
<dbReference type="EMBL" id="KB446543">
    <property type="protein sequence ID" value="EME40576.1"/>
    <property type="molecule type" value="Genomic_DNA"/>
</dbReference>
<dbReference type="InterPro" id="IPR000873">
    <property type="entry name" value="AMP-dep_synth/lig_dom"/>
</dbReference>
<dbReference type="GO" id="GO:0006631">
    <property type="term" value="P:fatty acid metabolic process"/>
    <property type="evidence" value="ECO:0007669"/>
    <property type="project" value="TreeGrafter"/>
</dbReference>
<dbReference type="OMA" id="ADCLTWS"/>
<evidence type="ECO:0000259" key="3">
    <source>
        <dbReference type="Pfam" id="PF00501"/>
    </source>
</evidence>
<evidence type="ECO:0000313" key="4">
    <source>
        <dbReference type="EMBL" id="EME40576.1"/>
    </source>
</evidence>
<keyword evidence="2" id="KW-0436">Ligase</keyword>
<proteinExistence type="inferred from homology"/>
<dbReference type="Pfam" id="PF00501">
    <property type="entry name" value="AMP-binding"/>
    <property type="match status" value="1"/>
</dbReference>
<dbReference type="OrthoDB" id="10253869at2759"/>
<name>N1PGY7_DOTSN</name>
<reference evidence="4 5" key="2">
    <citation type="journal article" date="2012" name="PLoS Pathog.">
        <title>Diverse lifestyles and strategies of plant pathogenesis encoded in the genomes of eighteen Dothideomycetes fungi.</title>
        <authorList>
            <person name="Ohm R.A."/>
            <person name="Feau N."/>
            <person name="Henrissat B."/>
            <person name="Schoch C.L."/>
            <person name="Horwitz B.A."/>
            <person name="Barry K.W."/>
            <person name="Condon B.J."/>
            <person name="Copeland A.C."/>
            <person name="Dhillon B."/>
            <person name="Glaser F."/>
            <person name="Hesse C.N."/>
            <person name="Kosti I."/>
            <person name="LaButti K."/>
            <person name="Lindquist E.A."/>
            <person name="Lucas S."/>
            <person name="Salamov A.A."/>
            <person name="Bradshaw R.E."/>
            <person name="Ciuffetti L."/>
            <person name="Hamelin R.C."/>
            <person name="Kema G.H.J."/>
            <person name="Lawrence C."/>
            <person name="Scott J.A."/>
            <person name="Spatafora J.W."/>
            <person name="Turgeon B.G."/>
            <person name="de Wit P.J.G.M."/>
            <person name="Zhong S."/>
            <person name="Goodwin S.B."/>
            <person name="Grigoriev I.V."/>
        </authorList>
    </citation>
    <scope>NUCLEOTIDE SEQUENCE [LARGE SCALE GENOMIC DNA]</scope>
    <source>
        <strain evidence="5">NZE10 / CBS 128990</strain>
    </source>
</reference>
<evidence type="ECO:0000256" key="1">
    <source>
        <dbReference type="ARBA" id="ARBA00006432"/>
    </source>
</evidence>
<keyword evidence="5" id="KW-1185">Reference proteome</keyword>
<feature type="domain" description="AMP-dependent synthetase/ligase" evidence="3">
    <location>
        <begin position="28"/>
        <end position="412"/>
    </location>
</feature>
<dbReference type="PROSITE" id="PS00455">
    <property type="entry name" value="AMP_BINDING"/>
    <property type="match status" value="1"/>
</dbReference>
<gene>
    <name evidence="4" type="ORF">DOTSEDRAFT_82196</name>
</gene>
<dbReference type="PANTHER" id="PTHR43201:SF5">
    <property type="entry name" value="MEDIUM-CHAIN ACYL-COA LIGASE ACSF2, MITOCHONDRIAL"/>
    <property type="match status" value="1"/>
</dbReference>
<dbReference type="Gene3D" id="3.30.300.30">
    <property type="match status" value="1"/>
</dbReference>
<dbReference type="PANTHER" id="PTHR43201">
    <property type="entry name" value="ACYL-COA SYNTHETASE"/>
    <property type="match status" value="1"/>
</dbReference>
<dbReference type="SUPFAM" id="SSF56801">
    <property type="entry name" value="Acetyl-CoA synthetase-like"/>
    <property type="match status" value="1"/>
</dbReference>
<dbReference type="InterPro" id="IPR042099">
    <property type="entry name" value="ANL_N_sf"/>
</dbReference>
<accession>N1PGY7</accession>
<dbReference type="eggNOG" id="KOG1176">
    <property type="taxonomic scope" value="Eukaryota"/>
</dbReference>
<dbReference type="InterPro" id="IPR020845">
    <property type="entry name" value="AMP-binding_CS"/>
</dbReference>
<dbReference type="STRING" id="675120.N1PGY7"/>
<sequence>MVPEQLLSEDFGGDSEPLPESLWQWLREAGASSPKNLALVVENQDKPTITWTYDQLLDRVERLASYLAQHQVKPGDTIFTFIDNDDGDAWTLLFWTAVRMGAIFAPEDPHTLGRAEETRKLIETLKPAVVVVQDFDSSRQYEEYGHAPKVKLLCHEVSKAGTSSSWLPIHSLPDASSAPAPRHNPLADSTAFVMNTSGSTSLPKCCPITVRAFVAQTRQYQSFYRANFTPRTKQLNLALCFRPLCYLGSLNTWQRGGAVIFAGSRFQEERAIEMIRKWSVTHTWLVPSMVNLLAAYFDGNESQTSAQRMDSLEFVLMSGDASALCTAEKAKAFLPEACKLAPSWGMSEGAPVLGFVEDETPHVEQESKIVGSGRALRGSRLRVCKFGTTTPVPRETQGDFHVSSDTMITHYLEDRNAEDFYHDEHGTWFKTGDIAVMDGSGVVYIIGRTKDIIVYKGRNIYPAMMEGCLKEELPEIEAVCIGLEDRVNGAVPTVIVQELYVEKEAISKLVIDKLGAWAALEGGVYALEDLEMEAWPMNSSNKIDKLELVRVVSELRNTTV</sequence>
<protein>
    <recommendedName>
        <fullName evidence="3">AMP-dependent synthetase/ligase domain-containing protein</fullName>
    </recommendedName>
</protein>
<dbReference type="GO" id="GO:0031956">
    <property type="term" value="F:medium-chain fatty acid-CoA ligase activity"/>
    <property type="evidence" value="ECO:0007669"/>
    <property type="project" value="TreeGrafter"/>
</dbReference>
<evidence type="ECO:0000313" key="5">
    <source>
        <dbReference type="Proteomes" id="UP000016933"/>
    </source>
</evidence>
<dbReference type="Gene3D" id="3.40.50.12780">
    <property type="entry name" value="N-terminal domain of ligase-like"/>
    <property type="match status" value="1"/>
</dbReference>
<dbReference type="Proteomes" id="UP000016933">
    <property type="component" value="Unassembled WGS sequence"/>
</dbReference>